<keyword evidence="2" id="KW-1133">Transmembrane helix</keyword>
<name>A0ABT5VP63_9BACT</name>
<organism evidence="3 4">
    <name type="scientific">Paralabilibaculum antarcticum</name>
    <dbReference type="NCBI Taxonomy" id="2912572"/>
    <lineage>
        <taxon>Bacteria</taxon>
        <taxon>Pseudomonadati</taxon>
        <taxon>Bacteroidota</taxon>
        <taxon>Bacteroidia</taxon>
        <taxon>Marinilabiliales</taxon>
        <taxon>Marinifilaceae</taxon>
        <taxon>Paralabilibaculum</taxon>
    </lineage>
</organism>
<gene>
    <name evidence="3" type="ORF">L3049_03495</name>
</gene>
<comment type="caution">
    <text evidence="3">The sequence shown here is derived from an EMBL/GenBank/DDBJ whole genome shotgun (WGS) entry which is preliminary data.</text>
</comment>
<sequence length="250" mass="28610">MNSVIIILIVAAVGIAFFIGYYFSTKAVIKRKLKKSEFKKIADFKNGEVAKIVGAVEFVGKPLYSPLSNRECAHYYVHIEEEVSSGKSSKWETLIEEEISSKFLIKEEDHFAIINDSKLKSYIVQDVKFSSGFWTDATENLEAYLKSKGEESEGFLGMNRTLRYKEGVLERGEKIAVLGRGEWKEPGQLDLPEKYEKVLEIKSSSEEAIYLSDDPDTTLKNIAKVKREESSRKEVQKETHKESRRGRYQK</sequence>
<reference evidence="3 4" key="1">
    <citation type="submission" date="2022-01" db="EMBL/GenBank/DDBJ databases">
        <title>Labilibaculum sp. nov, a marine bacterium isolated from Antarctica.</title>
        <authorList>
            <person name="Dai W."/>
        </authorList>
    </citation>
    <scope>NUCLEOTIDE SEQUENCE [LARGE SCALE GENOMIC DNA]</scope>
    <source>
        <strain evidence="3 4">DW002</strain>
    </source>
</reference>
<evidence type="ECO:0000313" key="3">
    <source>
        <dbReference type="EMBL" id="MDE5417061.1"/>
    </source>
</evidence>
<evidence type="ECO:0000256" key="1">
    <source>
        <dbReference type="SAM" id="MobiDB-lite"/>
    </source>
</evidence>
<keyword evidence="2" id="KW-0812">Transmembrane</keyword>
<evidence type="ECO:0000256" key="2">
    <source>
        <dbReference type="SAM" id="Phobius"/>
    </source>
</evidence>
<feature type="compositionally biased region" description="Basic and acidic residues" evidence="1">
    <location>
        <begin position="225"/>
        <end position="241"/>
    </location>
</feature>
<keyword evidence="2" id="KW-0472">Membrane</keyword>
<dbReference type="EMBL" id="JAKJSC010000001">
    <property type="protein sequence ID" value="MDE5417061.1"/>
    <property type="molecule type" value="Genomic_DNA"/>
</dbReference>
<proteinExistence type="predicted"/>
<feature type="region of interest" description="Disordered" evidence="1">
    <location>
        <begin position="222"/>
        <end position="250"/>
    </location>
</feature>
<keyword evidence="4" id="KW-1185">Reference proteome</keyword>
<dbReference type="RefSeq" id="WP_275108399.1">
    <property type="nucleotide sequence ID" value="NZ_JAKJSC010000001.1"/>
</dbReference>
<dbReference type="Proteomes" id="UP001528920">
    <property type="component" value="Unassembled WGS sequence"/>
</dbReference>
<feature type="transmembrane region" description="Helical" evidence="2">
    <location>
        <begin position="6"/>
        <end position="24"/>
    </location>
</feature>
<accession>A0ABT5VP63</accession>
<protein>
    <recommendedName>
        <fullName evidence="5">RING-type E3 ubiquitin transferase</fullName>
    </recommendedName>
</protein>
<evidence type="ECO:0000313" key="4">
    <source>
        <dbReference type="Proteomes" id="UP001528920"/>
    </source>
</evidence>
<evidence type="ECO:0008006" key="5">
    <source>
        <dbReference type="Google" id="ProtNLM"/>
    </source>
</evidence>